<organism evidence="1 2">
    <name type="scientific">Forsythia ovata</name>
    <dbReference type="NCBI Taxonomy" id="205694"/>
    <lineage>
        <taxon>Eukaryota</taxon>
        <taxon>Viridiplantae</taxon>
        <taxon>Streptophyta</taxon>
        <taxon>Embryophyta</taxon>
        <taxon>Tracheophyta</taxon>
        <taxon>Spermatophyta</taxon>
        <taxon>Magnoliopsida</taxon>
        <taxon>eudicotyledons</taxon>
        <taxon>Gunneridae</taxon>
        <taxon>Pentapetalae</taxon>
        <taxon>asterids</taxon>
        <taxon>lamiids</taxon>
        <taxon>Lamiales</taxon>
        <taxon>Oleaceae</taxon>
        <taxon>Forsythieae</taxon>
        <taxon>Forsythia</taxon>
    </lineage>
</organism>
<comment type="caution">
    <text evidence="1">The sequence shown here is derived from an EMBL/GenBank/DDBJ whole genome shotgun (WGS) entry which is preliminary data.</text>
</comment>
<name>A0ABD1PUK7_9LAMI</name>
<gene>
    <name evidence="1" type="ORF">Fot_51055</name>
</gene>
<reference evidence="2" key="1">
    <citation type="submission" date="2024-07" db="EMBL/GenBank/DDBJ databases">
        <title>Two chromosome-level genome assemblies of Korean endemic species Abeliophyllum distichum and Forsythia ovata (Oleaceae).</title>
        <authorList>
            <person name="Jang H."/>
        </authorList>
    </citation>
    <scope>NUCLEOTIDE SEQUENCE [LARGE SCALE GENOMIC DNA]</scope>
</reference>
<dbReference type="AlphaFoldDB" id="A0ABD1PUK7"/>
<evidence type="ECO:0000313" key="1">
    <source>
        <dbReference type="EMBL" id="KAL2467530.1"/>
    </source>
</evidence>
<accession>A0ABD1PUK7</accession>
<protein>
    <submittedName>
        <fullName evidence="1">Uncharacterized protein</fullName>
    </submittedName>
</protein>
<dbReference type="Proteomes" id="UP001604277">
    <property type="component" value="Unassembled WGS sequence"/>
</dbReference>
<dbReference type="EMBL" id="JBFOLJ010000017">
    <property type="protein sequence ID" value="KAL2467530.1"/>
    <property type="molecule type" value="Genomic_DNA"/>
</dbReference>
<sequence>MPFYCKRCFQLYGGNAVVLAENYFRFSFVQILLANNINTLKHEDLKIKKTRTWKINNGMLKELANLAVDKNTELLLSRTSSQMSKEQILHDISKSKWIKFLVRGIVINAVID</sequence>
<proteinExistence type="predicted"/>
<keyword evidence="2" id="KW-1185">Reference proteome</keyword>
<evidence type="ECO:0000313" key="2">
    <source>
        <dbReference type="Proteomes" id="UP001604277"/>
    </source>
</evidence>